<evidence type="ECO:0000259" key="1">
    <source>
        <dbReference type="PROSITE" id="PS51186"/>
    </source>
</evidence>
<feature type="domain" description="N-acetyltransferase" evidence="1">
    <location>
        <begin position="154"/>
        <end position="294"/>
    </location>
</feature>
<dbReference type="AlphaFoldDB" id="A0A1G8MZF2"/>
<name>A0A1G8MZF2_9CLOT</name>
<dbReference type="CDD" id="cd04301">
    <property type="entry name" value="NAT_SF"/>
    <property type="match status" value="1"/>
</dbReference>
<protein>
    <submittedName>
        <fullName evidence="2">Acetyltransferase (GNAT) family protein</fullName>
    </submittedName>
</protein>
<dbReference type="Proteomes" id="UP000183255">
    <property type="component" value="Unassembled WGS sequence"/>
</dbReference>
<dbReference type="SUPFAM" id="SSF55729">
    <property type="entry name" value="Acyl-CoA N-acyltransferases (Nat)"/>
    <property type="match status" value="1"/>
</dbReference>
<reference evidence="2 3" key="1">
    <citation type="submission" date="2016-10" db="EMBL/GenBank/DDBJ databases">
        <authorList>
            <person name="de Groot N.N."/>
        </authorList>
    </citation>
    <scope>NUCLEOTIDE SEQUENCE [LARGE SCALE GENOMIC DNA]</scope>
    <source>
        <strain evidence="2 3">CGMCC 1.5058</strain>
    </source>
</reference>
<dbReference type="RefSeq" id="WP_031576309.1">
    <property type="nucleotide sequence ID" value="NZ_FNDZ01000004.1"/>
</dbReference>
<keyword evidence="2" id="KW-0808">Transferase</keyword>
<dbReference type="PROSITE" id="PS51186">
    <property type="entry name" value="GNAT"/>
    <property type="match status" value="1"/>
</dbReference>
<dbReference type="InterPro" id="IPR000182">
    <property type="entry name" value="GNAT_dom"/>
</dbReference>
<dbReference type="InterPro" id="IPR016181">
    <property type="entry name" value="Acyl_CoA_acyltransferase"/>
</dbReference>
<accession>A0A1G8MZF2</accession>
<proteinExistence type="predicted"/>
<gene>
    <name evidence="2" type="ORF">SAMN05421804_10434</name>
</gene>
<sequence length="294" mass="34922">MFKALALRAKDLQYYKKELLKYRDFNELNENLYDKYMKSSLFNKIQYRSGTRIICFHDVPVLILWSETRNYNVKMRSIVPLKPFSELRTEPLIEVMDAFIESLPIHLDIHQFEYTTIDNEENRILLTDMGFTYRKGLLRMKRNLDLMSGISQNVDIKRFQIEDIKARVELQNQIFENKYRVPLSVTDVLLEISKKTYIPELSFFLVENDQYVGYGQINRQEGCYFLVNFGIAPEFREKGKSRGFLNAILSKAKALDIQEIYLDVNEDNFRAKELYLSSGFQEENSTCTWLYYIK</sequence>
<dbReference type="EMBL" id="FNDZ01000004">
    <property type="protein sequence ID" value="SDI72730.1"/>
    <property type="molecule type" value="Genomic_DNA"/>
</dbReference>
<evidence type="ECO:0000313" key="2">
    <source>
        <dbReference type="EMBL" id="SDI72730.1"/>
    </source>
</evidence>
<organism evidence="2 3">
    <name type="scientific">Proteiniclasticum ruminis</name>
    <dbReference type="NCBI Taxonomy" id="398199"/>
    <lineage>
        <taxon>Bacteria</taxon>
        <taxon>Bacillati</taxon>
        <taxon>Bacillota</taxon>
        <taxon>Clostridia</taxon>
        <taxon>Eubacteriales</taxon>
        <taxon>Clostridiaceae</taxon>
        <taxon>Proteiniclasticum</taxon>
    </lineage>
</organism>
<dbReference type="Pfam" id="PF00583">
    <property type="entry name" value="Acetyltransf_1"/>
    <property type="match status" value="1"/>
</dbReference>
<dbReference type="Gene3D" id="3.40.630.30">
    <property type="match status" value="1"/>
</dbReference>
<evidence type="ECO:0000313" key="3">
    <source>
        <dbReference type="Proteomes" id="UP000183255"/>
    </source>
</evidence>
<dbReference type="GO" id="GO:0016747">
    <property type="term" value="F:acyltransferase activity, transferring groups other than amino-acyl groups"/>
    <property type="evidence" value="ECO:0007669"/>
    <property type="project" value="InterPro"/>
</dbReference>